<feature type="transmembrane region" description="Helical" evidence="7">
    <location>
        <begin position="131"/>
        <end position="150"/>
    </location>
</feature>
<evidence type="ECO:0000313" key="9">
    <source>
        <dbReference type="Proteomes" id="UP000187455"/>
    </source>
</evidence>
<evidence type="ECO:0000256" key="5">
    <source>
        <dbReference type="ARBA" id="ARBA00022989"/>
    </source>
</evidence>
<accession>A0A1R0H2V3</accession>
<feature type="transmembrane region" description="Helical" evidence="7">
    <location>
        <begin position="77"/>
        <end position="99"/>
    </location>
</feature>
<dbReference type="EMBL" id="LSSL01000892">
    <property type="protein sequence ID" value="OLY83460.1"/>
    <property type="molecule type" value="Genomic_DNA"/>
</dbReference>
<dbReference type="Pfam" id="PF01956">
    <property type="entry name" value="EMC3_TMCO1"/>
    <property type="match status" value="1"/>
</dbReference>
<name>A0A1R0H2V3_9FUNG</name>
<evidence type="ECO:0000256" key="4">
    <source>
        <dbReference type="ARBA" id="ARBA00022692"/>
    </source>
</evidence>
<dbReference type="GO" id="GO:0034975">
    <property type="term" value="P:protein folding in endoplasmic reticulum"/>
    <property type="evidence" value="ECO:0007669"/>
    <property type="project" value="TreeGrafter"/>
</dbReference>
<dbReference type="InterPro" id="IPR008568">
    <property type="entry name" value="EMC3"/>
</dbReference>
<evidence type="ECO:0000313" key="8">
    <source>
        <dbReference type="EMBL" id="OLY83460.1"/>
    </source>
</evidence>
<dbReference type="STRING" id="133383.A0A1R0H2V3"/>
<comment type="caution">
    <text evidence="8">The sequence shown here is derived from an EMBL/GenBank/DDBJ whole genome shotgun (WGS) entry which is preliminary data.</text>
</comment>
<comment type="subcellular location">
    <subcellularLocation>
        <location evidence="1">Membrane</location>
        <topology evidence="1">Multi-pass membrane protein</topology>
    </subcellularLocation>
</comment>
<evidence type="ECO:0000256" key="3">
    <source>
        <dbReference type="ARBA" id="ARBA00020822"/>
    </source>
</evidence>
<keyword evidence="6 7" id="KW-0472">Membrane</keyword>
<evidence type="ECO:0000256" key="1">
    <source>
        <dbReference type="ARBA" id="ARBA00004141"/>
    </source>
</evidence>
<dbReference type="Proteomes" id="UP000187455">
    <property type="component" value="Unassembled WGS sequence"/>
</dbReference>
<comment type="similarity">
    <text evidence="2">Belongs to the EMC3 family.</text>
</comment>
<gene>
    <name evidence="8" type="ORF">AYI68_g2398</name>
</gene>
<dbReference type="OrthoDB" id="6745403at2759"/>
<dbReference type="PANTHER" id="PTHR13116:SF5">
    <property type="entry name" value="ER MEMBRANE PROTEIN COMPLEX SUBUNIT 3"/>
    <property type="match status" value="1"/>
</dbReference>
<keyword evidence="4 7" id="KW-0812">Transmembrane</keyword>
<dbReference type="PIRSF" id="PIRSF010045">
    <property type="entry name" value="DUF850_TM_euk"/>
    <property type="match status" value="1"/>
</dbReference>
<reference evidence="8 9" key="1">
    <citation type="journal article" date="2016" name="Mol. Biol. Evol.">
        <title>Genome-Wide Survey of Gut Fungi (Harpellales) Reveals the First Horizontally Transferred Ubiquitin Gene from a Mosquito Host.</title>
        <authorList>
            <person name="Wang Y."/>
            <person name="White M.M."/>
            <person name="Kvist S."/>
            <person name="Moncalvo J.M."/>
        </authorList>
    </citation>
    <scope>NUCLEOTIDE SEQUENCE [LARGE SCALE GENOMIC DNA]</scope>
    <source>
        <strain evidence="8 9">ALG-7-W6</strain>
    </source>
</reference>
<organism evidence="8 9">
    <name type="scientific">Smittium mucronatum</name>
    <dbReference type="NCBI Taxonomy" id="133383"/>
    <lineage>
        <taxon>Eukaryota</taxon>
        <taxon>Fungi</taxon>
        <taxon>Fungi incertae sedis</taxon>
        <taxon>Zoopagomycota</taxon>
        <taxon>Kickxellomycotina</taxon>
        <taxon>Harpellomycetes</taxon>
        <taxon>Harpellales</taxon>
        <taxon>Legeriomycetaceae</taxon>
        <taxon>Smittium</taxon>
    </lineage>
</organism>
<proteinExistence type="inferred from homology"/>
<dbReference type="AlphaFoldDB" id="A0A1R0H2V3"/>
<protein>
    <recommendedName>
        <fullName evidence="3">ER membrane protein complex subunit 3</fullName>
    </recommendedName>
</protein>
<dbReference type="InterPro" id="IPR002809">
    <property type="entry name" value="EMC3/TMCO1"/>
</dbReference>
<evidence type="ECO:0000256" key="6">
    <source>
        <dbReference type="ARBA" id="ARBA00023136"/>
    </source>
</evidence>
<keyword evidence="5 7" id="KW-1133">Transmembrane helix</keyword>
<sequence>MVDGEHNRNMLSRANVLIENCKYIPATAFSGRASKYMAAFEAGTYLEFPEKKGEGAPNPMSDPKVMEGMMDGMKQQLMSVIPQTIIMGWIQFFFSGFILTRLPFPLGIKFKSMLQAGISTVDMDVTWVSSLSWYFLNLFGLNGIFGLFLGENSAGGMEDLAAMSGGAGMMQQMQQQQASGVPADFNKIFLAAKENIFFAKHNWNLDNVEDRVLALY</sequence>
<dbReference type="PANTHER" id="PTHR13116">
    <property type="entry name" value="ER MEMBRANE PROTEIN COMPLEX SUBUNIT 3"/>
    <property type="match status" value="1"/>
</dbReference>
<keyword evidence="9" id="KW-1185">Reference proteome</keyword>
<evidence type="ECO:0000256" key="7">
    <source>
        <dbReference type="SAM" id="Phobius"/>
    </source>
</evidence>
<dbReference type="SMART" id="SM01415">
    <property type="entry name" value="DUF106"/>
    <property type="match status" value="1"/>
</dbReference>
<evidence type="ECO:0000256" key="2">
    <source>
        <dbReference type="ARBA" id="ARBA00005376"/>
    </source>
</evidence>
<dbReference type="GO" id="GO:0072546">
    <property type="term" value="C:EMC complex"/>
    <property type="evidence" value="ECO:0007669"/>
    <property type="project" value="TreeGrafter"/>
</dbReference>